<dbReference type="InterPro" id="IPR050361">
    <property type="entry name" value="MPP/UQCRC_Complex"/>
</dbReference>
<evidence type="ECO:0000313" key="3">
    <source>
        <dbReference type="EMBL" id="OLF47435.1"/>
    </source>
</evidence>
<dbReference type="Pfam" id="PF00675">
    <property type="entry name" value="Peptidase_M16"/>
    <property type="match status" value="1"/>
</dbReference>
<dbReference type="NCBIfam" id="NF047421">
    <property type="entry name" value="YfmH_fam"/>
    <property type="match status" value="1"/>
</dbReference>
<dbReference type="PANTHER" id="PTHR11851">
    <property type="entry name" value="METALLOPROTEASE"/>
    <property type="match status" value="1"/>
</dbReference>
<dbReference type="OrthoDB" id="9811314at2"/>
<organism evidence="3 4">
    <name type="scientific">Streptococcus cuniculi</name>
    <dbReference type="NCBI Taxonomy" id="1432788"/>
    <lineage>
        <taxon>Bacteria</taxon>
        <taxon>Bacillati</taxon>
        <taxon>Bacillota</taxon>
        <taxon>Bacilli</taxon>
        <taxon>Lactobacillales</taxon>
        <taxon>Streptococcaceae</taxon>
        <taxon>Streptococcus</taxon>
    </lineage>
</organism>
<protein>
    <submittedName>
        <fullName evidence="3">Peptidase M16</fullName>
    </submittedName>
</protein>
<reference evidence="4" key="1">
    <citation type="submission" date="2016-12" db="EMBL/GenBank/DDBJ databases">
        <authorList>
            <person name="Gulvik C.A."/>
        </authorList>
    </citation>
    <scope>NUCLEOTIDE SEQUENCE [LARGE SCALE GENOMIC DNA]</scope>
    <source>
        <strain evidence="4">NED12-00049-6B</strain>
    </source>
</reference>
<comment type="caution">
    <text evidence="3">The sequence shown here is derived from an EMBL/GenBank/DDBJ whole genome shotgun (WGS) entry which is preliminary data.</text>
</comment>
<dbReference type="InterPro" id="IPR011765">
    <property type="entry name" value="Pept_M16_N"/>
</dbReference>
<dbReference type="GO" id="GO:0046872">
    <property type="term" value="F:metal ion binding"/>
    <property type="evidence" value="ECO:0007669"/>
    <property type="project" value="InterPro"/>
</dbReference>
<keyword evidence="4" id="KW-1185">Reference proteome</keyword>
<feature type="domain" description="Peptidase M16 C-terminal" evidence="2">
    <location>
        <begin position="184"/>
        <end position="362"/>
    </location>
</feature>
<gene>
    <name evidence="3" type="ORF">BU202_07170</name>
</gene>
<proteinExistence type="predicted"/>
<dbReference type="InterPro" id="IPR011249">
    <property type="entry name" value="Metalloenz_LuxS/M16"/>
</dbReference>
<accession>A0A1Q8E6M4</accession>
<dbReference type="EMBL" id="MSJM01000006">
    <property type="protein sequence ID" value="OLF47435.1"/>
    <property type="molecule type" value="Genomic_DNA"/>
</dbReference>
<name>A0A1Q8E6M4_9STRE</name>
<dbReference type="RefSeq" id="WP_075105112.1">
    <property type="nucleotide sequence ID" value="NZ_MSJM01000006.1"/>
</dbReference>
<evidence type="ECO:0000313" key="4">
    <source>
        <dbReference type="Proteomes" id="UP000186890"/>
    </source>
</evidence>
<evidence type="ECO:0000259" key="1">
    <source>
        <dbReference type="Pfam" id="PF00675"/>
    </source>
</evidence>
<dbReference type="SUPFAM" id="SSF63411">
    <property type="entry name" value="LuxS/MPP-like metallohydrolase"/>
    <property type="match status" value="2"/>
</dbReference>
<dbReference type="Pfam" id="PF05193">
    <property type="entry name" value="Peptidase_M16_C"/>
    <property type="match status" value="1"/>
</dbReference>
<evidence type="ECO:0000259" key="2">
    <source>
        <dbReference type="Pfam" id="PF05193"/>
    </source>
</evidence>
<sequence>MKLTEKTYPYLKNPIYECQLENGLRVVLIPKKDFHETYAIITVDFGSVDNRFTSIGGGIKSYPAGIAHFLEHKLFETEDGGDILQEFAKYGANANAYTSLNQTSYLFSTTGELRHPLDLLQKMVREAHFTDESVEREKEIISQEIEMYADDPDHRLYLGILKSLYPNTALAEDIAGTTTSIHEISAATLRENFQQFYQPNAMTLVVMGDIDVSQVFDWIDIYQAENQVTQEELPVAIPVQKEAVIEHGKESWEVALPKLAIGLRGNDSIAKGKEQYYRVCLSFLLAMLIGRTSKRYQTLYETNKIDHSLSFHIEVQQGYHFVVVTGDTAEPITVSSQLRKAFLNFERDEDVTQEHFQILKNEMYGEFIRGLNSSEFTVGYFVSHFSETESIFDIPELLTSLTLEDVLVVGRQFMTQCDVADFIIFPK</sequence>
<dbReference type="Proteomes" id="UP000186890">
    <property type="component" value="Unassembled WGS sequence"/>
</dbReference>
<dbReference type="InterPro" id="IPR007863">
    <property type="entry name" value="Peptidase_M16_C"/>
</dbReference>
<dbReference type="PANTHER" id="PTHR11851:SF134">
    <property type="entry name" value="ZINC-DEPENDENT PROTEASE"/>
    <property type="match status" value="1"/>
</dbReference>
<dbReference type="AlphaFoldDB" id="A0A1Q8E6M4"/>
<feature type="domain" description="Peptidase M16 N-terminal" evidence="1">
    <location>
        <begin position="62"/>
        <end position="177"/>
    </location>
</feature>
<dbReference type="Gene3D" id="3.30.830.10">
    <property type="entry name" value="Metalloenzyme, LuxS/M16 peptidase-like"/>
    <property type="match status" value="2"/>
</dbReference>